<protein>
    <recommendedName>
        <fullName evidence="9">Copper-fist domain-containing protein</fullName>
    </recommendedName>
</protein>
<dbReference type="InterPro" id="IPR036395">
    <property type="entry name" value="Cu_fist_DNA-bd_dom_sf"/>
</dbReference>
<evidence type="ECO:0000256" key="2">
    <source>
        <dbReference type="ARBA" id="ARBA00022723"/>
    </source>
</evidence>
<keyword evidence="6" id="KW-0804">Transcription</keyword>
<dbReference type="OrthoDB" id="5600085at2759"/>
<reference evidence="10 11" key="1">
    <citation type="submission" date="2020-11" db="EMBL/GenBank/DDBJ databases">
        <title>Kefir isolates.</title>
        <authorList>
            <person name="Marcisauskas S."/>
            <person name="Kim Y."/>
            <person name="Blasche S."/>
        </authorList>
    </citation>
    <scope>NUCLEOTIDE SEQUENCE [LARGE SCALE GENOMIC DNA]</scope>
    <source>
        <strain evidence="10 11">OG2</strain>
    </source>
</reference>
<evidence type="ECO:0000259" key="9">
    <source>
        <dbReference type="PROSITE" id="PS50073"/>
    </source>
</evidence>
<evidence type="ECO:0000256" key="4">
    <source>
        <dbReference type="ARBA" id="ARBA00023008"/>
    </source>
</evidence>
<dbReference type="SMART" id="SM01090">
    <property type="entry name" value="Copper-fist"/>
    <property type="match status" value="1"/>
</dbReference>
<dbReference type="PANTHER" id="PTHR28088:SF5">
    <property type="entry name" value="TRANSCRIPTIONAL ACTIVATOR HAA1-RELATED"/>
    <property type="match status" value="1"/>
</dbReference>
<dbReference type="InterPro" id="IPR001083">
    <property type="entry name" value="Cu_fist_DNA-bd_dom"/>
</dbReference>
<comment type="caution">
    <text evidence="10">The sequence shown here is derived from an EMBL/GenBank/DDBJ whole genome shotgun (WGS) entry which is preliminary data.</text>
</comment>
<evidence type="ECO:0000256" key="8">
    <source>
        <dbReference type="SAM" id="MobiDB-lite"/>
    </source>
</evidence>
<dbReference type="Proteomes" id="UP000750334">
    <property type="component" value="Unassembled WGS sequence"/>
</dbReference>
<evidence type="ECO:0000256" key="5">
    <source>
        <dbReference type="ARBA" id="ARBA00023015"/>
    </source>
</evidence>
<keyword evidence="7" id="KW-0539">Nucleus</keyword>
<accession>A0A9P7B326</accession>
<dbReference type="PANTHER" id="PTHR28088">
    <property type="entry name" value="TRANSCRIPTIONAL ACTIVATOR HAA1-RELATED"/>
    <property type="match status" value="1"/>
</dbReference>
<evidence type="ECO:0000256" key="1">
    <source>
        <dbReference type="ARBA" id="ARBA00004123"/>
    </source>
</evidence>
<dbReference type="FunFam" id="3.90.430.10:FF:000001">
    <property type="entry name" value="Copper fist DNA-binding protein"/>
    <property type="match status" value="1"/>
</dbReference>
<proteinExistence type="predicted"/>
<keyword evidence="5" id="KW-0805">Transcription regulation</keyword>
<dbReference type="GO" id="GO:0045944">
    <property type="term" value="P:positive regulation of transcription by RNA polymerase II"/>
    <property type="evidence" value="ECO:0007669"/>
    <property type="project" value="TreeGrafter"/>
</dbReference>
<evidence type="ECO:0000313" key="10">
    <source>
        <dbReference type="EMBL" id="KAG0655850.1"/>
    </source>
</evidence>
<dbReference type="SMART" id="SM00412">
    <property type="entry name" value="Cu_FIST"/>
    <property type="match status" value="1"/>
</dbReference>
<dbReference type="GO" id="GO:0006878">
    <property type="term" value="P:intracellular copper ion homeostasis"/>
    <property type="evidence" value="ECO:0007669"/>
    <property type="project" value="TreeGrafter"/>
</dbReference>
<dbReference type="InterPro" id="IPR051763">
    <property type="entry name" value="Copper_Homeo_Regul"/>
</dbReference>
<sequence>MIIKNNIKYACEPCIKGHRVASCDHSDRPLIEIKRKGRPSTACFHCKELRLVRNVNPSGSCKCHSKKAESTCGCSEGKPCKCHTRRKRAQNKASNMLESPTSWSAITPTSIKDEDIDALLSPMSSIFNSIPSVTDEVKNLKTPMDQGNTSRRNSIDNDGPSTYSSMGGSEYASGLSLYDLDENLRNQQSSLFNTSIGDISNYNLLDQGMDPNYNFILPEIKIDEVNKKNQNNT</sequence>
<dbReference type="GO" id="GO:0000981">
    <property type="term" value="F:DNA-binding transcription factor activity, RNA polymerase II-specific"/>
    <property type="evidence" value="ECO:0007669"/>
    <property type="project" value="TreeGrafter"/>
</dbReference>
<keyword evidence="3" id="KW-0862">Zinc</keyword>
<dbReference type="SUPFAM" id="SSF57879">
    <property type="entry name" value="Zinc domain conserved in yeast copper-regulated transcription factors"/>
    <property type="match status" value="1"/>
</dbReference>
<keyword evidence="11" id="KW-1185">Reference proteome</keyword>
<dbReference type="GO" id="GO:0000978">
    <property type="term" value="F:RNA polymerase II cis-regulatory region sequence-specific DNA binding"/>
    <property type="evidence" value="ECO:0007669"/>
    <property type="project" value="TreeGrafter"/>
</dbReference>
<dbReference type="AlphaFoldDB" id="A0A9P7B326"/>
<dbReference type="GO" id="GO:0006879">
    <property type="term" value="P:intracellular iron ion homeostasis"/>
    <property type="evidence" value="ECO:0007669"/>
    <property type="project" value="TreeGrafter"/>
</dbReference>
<dbReference type="EMBL" id="PUHR01000280">
    <property type="protein sequence ID" value="KAG0655850.1"/>
    <property type="molecule type" value="Genomic_DNA"/>
</dbReference>
<keyword evidence="4" id="KW-0186">Copper</keyword>
<dbReference type="Gene3D" id="3.90.430.10">
    <property type="entry name" value="Copper fist DNA-binding domain"/>
    <property type="match status" value="1"/>
</dbReference>
<keyword evidence="2" id="KW-0479">Metal-binding</keyword>
<feature type="domain" description="Copper-fist" evidence="9">
    <location>
        <begin position="1"/>
        <end position="40"/>
    </location>
</feature>
<gene>
    <name evidence="10" type="ORF">C6P45_002885</name>
</gene>
<name>A0A9P7B326_MAUEX</name>
<evidence type="ECO:0000256" key="6">
    <source>
        <dbReference type="ARBA" id="ARBA00023163"/>
    </source>
</evidence>
<feature type="region of interest" description="Disordered" evidence="8">
    <location>
        <begin position="142"/>
        <end position="166"/>
    </location>
</feature>
<organism evidence="10 11">
    <name type="scientific">Maudiozyma exigua</name>
    <name type="common">Yeast</name>
    <name type="synonym">Kazachstania exigua</name>
    <dbReference type="NCBI Taxonomy" id="34358"/>
    <lineage>
        <taxon>Eukaryota</taxon>
        <taxon>Fungi</taxon>
        <taxon>Dikarya</taxon>
        <taxon>Ascomycota</taxon>
        <taxon>Saccharomycotina</taxon>
        <taxon>Saccharomycetes</taxon>
        <taxon>Saccharomycetales</taxon>
        <taxon>Saccharomycetaceae</taxon>
        <taxon>Maudiozyma</taxon>
    </lineage>
</organism>
<dbReference type="GO" id="GO:0005634">
    <property type="term" value="C:nucleus"/>
    <property type="evidence" value="ECO:0007669"/>
    <property type="project" value="UniProtKB-SubCell"/>
</dbReference>
<evidence type="ECO:0000256" key="7">
    <source>
        <dbReference type="ARBA" id="ARBA00023242"/>
    </source>
</evidence>
<evidence type="ECO:0000256" key="3">
    <source>
        <dbReference type="ARBA" id="ARBA00022833"/>
    </source>
</evidence>
<evidence type="ECO:0000313" key="11">
    <source>
        <dbReference type="Proteomes" id="UP000750334"/>
    </source>
</evidence>
<dbReference type="Pfam" id="PF00649">
    <property type="entry name" value="Copper-fist"/>
    <property type="match status" value="1"/>
</dbReference>
<dbReference type="GO" id="GO:0005507">
    <property type="term" value="F:copper ion binding"/>
    <property type="evidence" value="ECO:0007669"/>
    <property type="project" value="InterPro"/>
</dbReference>
<dbReference type="PROSITE" id="PS50073">
    <property type="entry name" value="COPPER_FIST_2"/>
    <property type="match status" value="1"/>
</dbReference>
<dbReference type="PRINTS" id="PR00617">
    <property type="entry name" value="COPPERFIST"/>
</dbReference>
<comment type="subcellular location">
    <subcellularLocation>
        <location evidence="1">Nucleus</location>
    </subcellularLocation>
</comment>